<dbReference type="AlphaFoldDB" id="A0A2M8EUD6"/>
<gene>
    <name evidence="1" type="ORF">CO053_03320</name>
</gene>
<reference evidence="2" key="1">
    <citation type="submission" date="2017-09" db="EMBL/GenBank/DDBJ databases">
        <title>Depth-based differentiation of microbial function through sediment-hosted aquifers and enrichment of novel symbionts in the deep terrestrial subsurface.</title>
        <authorList>
            <person name="Probst A.J."/>
            <person name="Ladd B."/>
            <person name="Jarett J.K."/>
            <person name="Geller-Mcgrath D.E."/>
            <person name="Sieber C.M.K."/>
            <person name="Emerson J.B."/>
            <person name="Anantharaman K."/>
            <person name="Thomas B.C."/>
            <person name="Malmstrom R."/>
            <person name="Stieglmeier M."/>
            <person name="Klingl A."/>
            <person name="Woyke T."/>
            <person name="Ryan C.M."/>
            <person name="Banfield J.F."/>
        </authorList>
    </citation>
    <scope>NUCLEOTIDE SEQUENCE [LARGE SCALE GENOMIC DNA]</scope>
</reference>
<evidence type="ECO:0000313" key="1">
    <source>
        <dbReference type="EMBL" id="PJC28686.1"/>
    </source>
</evidence>
<comment type="caution">
    <text evidence="1">The sequence shown here is derived from an EMBL/GenBank/DDBJ whole genome shotgun (WGS) entry which is preliminary data.</text>
</comment>
<dbReference type="EMBL" id="PFSE01000052">
    <property type="protein sequence ID" value="PJC28686.1"/>
    <property type="molecule type" value="Genomic_DNA"/>
</dbReference>
<proteinExistence type="predicted"/>
<name>A0A2M8EUD6_9BACT</name>
<organism evidence="1 2">
    <name type="scientific">Candidatus Shapirobacteria bacterium CG_4_9_14_0_2_um_filter_40_11</name>
    <dbReference type="NCBI Taxonomy" id="1974876"/>
    <lineage>
        <taxon>Bacteria</taxon>
        <taxon>Candidatus Shapironibacteriota</taxon>
    </lineage>
</organism>
<evidence type="ECO:0000313" key="2">
    <source>
        <dbReference type="Proteomes" id="UP000230885"/>
    </source>
</evidence>
<accession>A0A2M8EUD6</accession>
<protein>
    <submittedName>
        <fullName evidence="1">Uncharacterized protein</fullName>
    </submittedName>
</protein>
<dbReference type="Proteomes" id="UP000230885">
    <property type="component" value="Unassembled WGS sequence"/>
</dbReference>
<sequence length="126" mass="14126">MKKESDTVGMKKSWSSLRLLSSPHGVVWSGWVELGRVGGEAPVTFLDPVWVIFPFVDRLDGNGFPSGSECPYEGMISFSTELQPLTSSDLRTLFSQAHLGSLLSRYDKQEIPVYFEKNHTTNDKKN</sequence>